<reference evidence="6" key="1">
    <citation type="submission" date="2016-10" db="EMBL/GenBank/DDBJ databases">
        <authorList>
            <person name="Varghese N."/>
            <person name="Submissions S."/>
        </authorList>
    </citation>
    <scope>NUCLEOTIDE SEQUENCE [LARGE SCALE GENOMIC DNA]</scope>
    <source>
        <strain evidence="6">N6PO6</strain>
    </source>
</reference>
<dbReference type="GO" id="GO:0003677">
    <property type="term" value="F:DNA binding"/>
    <property type="evidence" value="ECO:0007669"/>
    <property type="project" value="InterPro"/>
</dbReference>
<dbReference type="Gene3D" id="1.10.443.10">
    <property type="entry name" value="Intergrase catalytic core"/>
    <property type="match status" value="1"/>
</dbReference>
<keyword evidence="3" id="KW-0233">DNA recombination</keyword>
<organism evidence="5 6">
    <name type="scientific">Izhakiella capsodis</name>
    <dbReference type="NCBI Taxonomy" id="1367852"/>
    <lineage>
        <taxon>Bacteria</taxon>
        <taxon>Pseudomonadati</taxon>
        <taxon>Pseudomonadota</taxon>
        <taxon>Gammaproteobacteria</taxon>
        <taxon>Enterobacterales</taxon>
        <taxon>Erwiniaceae</taxon>
        <taxon>Izhakiella</taxon>
    </lineage>
</organism>
<evidence type="ECO:0000313" key="6">
    <source>
        <dbReference type="Proteomes" id="UP000242222"/>
    </source>
</evidence>
<dbReference type="AlphaFoldDB" id="A0A1I4XXW5"/>
<comment type="similarity">
    <text evidence="1">Belongs to the 'phage' integrase family.</text>
</comment>
<dbReference type="InterPro" id="IPR002104">
    <property type="entry name" value="Integrase_catalytic"/>
</dbReference>
<dbReference type="InterPro" id="IPR011010">
    <property type="entry name" value="DNA_brk_join_enz"/>
</dbReference>
<dbReference type="EMBL" id="FOVC01000005">
    <property type="protein sequence ID" value="SFN30100.1"/>
    <property type="molecule type" value="Genomic_DNA"/>
</dbReference>
<evidence type="ECO:0000259" key="4">
    <source>
        <dbReference type="PROSITE" id="PS51898"/>
    </source>
</evidence>
<dbReference type="InterPro" id="IPR050808">
    <property type="entry name" value="Phage_Integrase"/>
</dbReference>
<dbReference type="PANTHER" id="PTHR30629:SF9">
    <property type="entry name" value="PROTEIN INTB-RELATED"/>
    <property type="match status" value="1"/>
</dbReference>
<dbReference type="GO" id="GO:0006310">
    <property type="term" value="P:DNA recombination"/>
    <property type="evidence" value="ECO:0007669"/>
    <property type="project" value="UniProtKB-KW"/>
</dbReference>
<evidence type="ECO:0000256" key="1">
    <source>
        <dbReference type="ARBA" id="ARBA00008857"/>
    </source>
</evidence>
<dbReference type="CDD" id="cd00801">
    <property type="entry name" value="INT_P4_C"/>
    <property type="match status" value="1"/>
</dbReference>
<evidence type="ECO:0000256" key="3">
    <source>
        <dbReference type="ARBA" id="ARBA00023172"/>
    </source>
</evidence>
<evidence type="ECO:0000256" key="2">
    <source>
        <dbReference type="ARBA" id="ARBA00022908"/>
    </source>
</evidence>
<name>A0A1I4XXW5_9GAMM</name>
<dbReference type="PROSITE" id="PS51898">
    <property type="entry name" value="TYR_RECOMBINASE"/>
    <property type="match status" value="1"/>
</dbReference>
<keyword evidence="6" id="KW-1185">Reference proteome</keyword>
<evidence type="ECO:0000313" key="5">
    <source>
        <dbReference type="EMBL" id="SFN30100.1"/>
    </source>
</evidence>
<dbReference type="InterPro" id="IPR013762">
    <property type="entry name" value="Integrase-like_cat_sf"/>
</dbReference>
<gene>
    <name evidence="5" type="ORF">SAMN05216516_10543</name>
</gene>
<dbReference type="PANTHER" id="PTHR30629">
    <property type="entry name" value="PROPHAGE INTEGRASE"/>
    <property type="match status" value="1"/>
</dbReference>
<proteinExistence type="inferred from homology"/>
<dbReference type="Proteomes" id="UP000242222">
    <property type="component" value="Unassembled WGS sequence"/>
</dbReference>
<sequence>MLWDQQKQNTAPALSHARFEELLSRISIYSDSPVTCFAVELTLLTFLRSSELRFAWWEEFDFERAVWHVPPKRPEIEGVRYSWREMKMETPHVTPLSKQAVMLLKELKEYSGDTSRLFPGGHNPQQIVSENIVIKSLRTRVYDTTTEVCGHGFRTMACSATADSGLWSRKTGEMEMSHQERNDVRAPYVHTAEYLEERRVMMQKWADYLDANRQAHVTPYDFDHDVGLGYNMVSRAKRK</sequence>
<protein>
    <submittedName>
        <fullName evidence="5">Phage integrase family protein</fullName>
    </submittedName>
</protein>
<accession>A0A1I4XXW5</accession>
<dbReference type="STRING" id="1367852.SAMN05216516_10543"/>
<dbReference type="Pfam" id="PF00589">
    <property type="entry name" value="Phage_integrase"/>
    <property type="match status" value="1"/>
</dbReference>
<keyword evidence="2" id="KW-0229">DNA integration</keyword>
<feature type="domain" description="Tyr recombinase" evidence="4">
    <location>
        <begin position="9"/>
        <end position="202"/>
    </location>
</feature>
<dbReference type="SUPFAM" id="SSF56349">
    <property type="entry name" value="DNA breaking-rejoining enzymes"/>
    <property type="match status" value="1"/>
</dbReference>
<dbReference type="GO" id="GO:0015074">
    <property type="term" value="P:DNA integration"/>
    <property type="evidence" value="ECO:0007669"/>
    <property type="project" value="UniProtKB-KW"/>
</dbReference>